<feature type="compositionally biased region" description="Polar residues" evidence="1">
    <location>
        <begin position="193"/>
        <end position="205"/>
    </location>
</feature>
<dbReference type="InParanoid" id="A0A2P6N2R1"/>
<dbReference type="SMART" id="SM00256">
    <property type="entry name" value="FBOX"/>
    <property type="match status" value="1"/>
</dbReference>
<proteinExistence type="predicted"/>
<dbReference type="SUPFAM" id="SSF81383">
    <property type="entry name" value="F-box domain"/>
    <property type="match status" value="1"/>
</dbReference>
<keyword evidence="4" id="KW-1185">Reference proteome</keyword>
<protein>
    <submittedName>
        <fullName evidence="3">Zinc finger in N-recognin family protein</fullName>
    </submittedName>
</protein>
<dbReference type="Gene3D" id="1.20.1280.50">
    <property type="match status" value="1"/>
</dbReference>
<dbReference type="InterPro" id="IPR036047">
    <property type="entry name" value="F-box-like_dom_sf"/>
</dbReference>
<comment type="caution">
    <text evidence="3">The sequence shown here is derived from an EMBL/GenBank/DDBJ whole genome shotgun (WGS) entry which is preliminary data.</text>
</comment>
<dbReference type="Pfam" id="PF12937">
    <property type="entry name" value="F-box-like"/>
    <property type="match status" value="1"/>
</dbReference>
<organism evidence="3 4">
    <name type="scientific">Planoprotostelium fungivorum</name>
    <dbReference type="NCBI Taxonomy" id="1890364"/>
    <lineage>
        <taxon>Eukaryota</taxon>
        <taxon>Amoebozoa</taxon>
        <taxon>Evosea</taxon>
        <taxon>Variosea</taxon>
        <taxon>Cavosteliida</taxon>
        <taxon>Cavosteliaceae</taxon>
        <taxon>Planoprotostelium</taxon>
    </lineage>
</organism>
<dbReference type="OrthoDB" id="435188at2759"/>
<gene>
    <name evidence="3" type="ORF">PROFUN_13845</name>
</gene>
<reference evidence="3 4" key="1">
    <citation type="journal article" date="2018" name="Genome Biol. Evol.">
        <title>Multiple Roots of Fruiting Body Formation in Amoebozoa.</title>
        <authorList>
            <person name="Hillmann F."/>
            <person name="Forbes G."/>
            <person name="Novohradska S."/>
            <person name="Ferling I."/>
            <person name="Riege K."/>
            <person name="Groth M."/>
            <person name="Westermann M."/>
            <person name="Marz M."/>
            <person name="Spaller T."/>
            <person name="Winckler T."/>
            <person name="Schaap P."/>
            <person name="Glockner G."/>
        </authorList>
    </citation>
    <scope>NUCLEOTIDE SEQUENCE [LARGE SCALE GENOMIC DNA]</scope>
    <source>
        <strain evidence="3 4">Jena</strain>
    </source>
</reference>
<feature type="region of interest" description="Disordered" evidence="1">
    <location>
        <begin position="193"/>
        <end position="216"/>
    </location>
</feature>
<sequence>MITHHYQFVCVEKHPTYAIIFCERQVYYHRRTNAKIFPNINFISNRVVNVAIHVCRMRYDLNDERFSDVDYPKRNLATIQFWNTRKVTEVQIATERLNESVRQKHCTINDAFECLTCNWKDICITCSSICHKGHKTKKEPMKKKIKCYCGLKQLNKNQTIQEEKKEGVPKEKTVTVLSAMKTKPGMVMLSLKNSTPTTSNLLNPQSEEKTQPKPVQATAWQIKPNGITTVECVSLPKSKPEKTDTDNTLPLPPEILEMVCSFLRGADLCRLQLVCRYVREFIYDNQYVWRSVYKSQFQDISSVQSGNITPGDKKRMKRWNDPPVRGTVCEGVRLAEPSISESGTVIPCKRTTAILVMNECVLGDSETWYSIYRAGGYAVALSQNRGE</sequence>
<dbReference type="InterPro" id="IPR001810">
    <property type="entry name" value="F-box_dom"/>
</dbReference>
<dbReference type="PROSITE" id="PS50181">
    <property type="entry name" value="FBOX"/>
    <property type="match status" value="1"/>
</dbReference>
<evidence type="ECO:0000256" key="1">
    <source>
        <dbReference type="SAM" id="MobiDB-lite"/>
    </source>
</evidence>
<evidence type="ECO:0000313" key="3">
    <source>
        <dbReference type="EMBL" id="PRP78235.1"/>
    </source>
</evidence>
<dbReference type="Proteomes" id="UP000241769">
    <property type="component" value="Unassembled WGS sequence"/>
</dbReference>
<evidence type="ECO:0000259" key="2">
    <source>
        <dbReference type="PROSITE" id="PS50181"/>
    </source>
</evidence>
<dbReference type="CDD" id="cd09917">
    <property type="entry name" value="F-box_SF"/>
    <property type="match status" value="1"/>
</dbReference>
<dbReference type="AlphaFoldDB" id="A0A2P6N2R1"/>
<accession>A0A2P6N2R1</accession>
<name>A0A2P6N2R1_9EUKA</name>
<dbReference type="EMBL" id="MDYQ01000234">
    <property type="protein sequence ID" value="PRP78235.1"/>
    <property type="molecule type" value="Genomic_DNA"/>
</dbReference>
<feature type="domain" description="F-box" evidence="2">
    <location>
        <begin position="245"/>
        <end position="292"/>
    </location>
</feature>
<evidence type="ECO:0000313" key="4">
    <source>
        <dbReference type="Proteomes" id="UP000241769"/>
    </source>
</evidence>